<dbReference type="GO" id="GO:0016879">
    <property type="term" value="F:ligase activity, forming carbon-nitrogen bonds"/>
    <property type="evidence" value="ECO:0007669"/>
    <property type="project" value="TreeGrafter"/>
</dbReference>
<evidence type="ECO:0000259" key="2">
    <source>
        <dbReference type="PROSITE" id="PS50975"/>
    </source>
</evidence>
<dbReference type="GO" id="GO:0005737">
    <property type="term" value="C:cytoplasm"/>
    <property type="evidence" value="ECO:0007669"/>
    <property type="project" value="TreeGrafter"/>
</dbReference>
<name>A0A1F5F663_9BACT</name>
<proteinExistence type="predicted"/>
<accession>A0A1F5F663</accession>
<dbReference type="GO" id="GO:0046872">
    <property type="term" value="F:metal ion binding"/>
    <property type="evidence" value="ECO:0007669"/>
    <property type="project" value="InterPro"/>
</dbReference>
<reference evidence="3 4" key="1">
    <citation type="journal article" date="2016" name="Nat. Commun.">
        <title>Thousands of microbial genomes shed light on interconnected biogeochemical processes in an aquifer system.</title>
        <authorList>
            <person name="Anantharaman K."/>
            <person name="Brown C.T."/>
            <person name="Hug L.A."/>
            <person name="Sharon I."/>
            <person name="Castelle C.J."/>
            <person name="Probst A.J."/>
            <person name="Thomas B.C."/>
            <person name="Singh A."/>
            <person name="Wilkins M.J."/>
            <person name="Karaoz U."/>
            <person name="Brodie E.L."/>
            <person name="Williams K.H."/>
            <person name="Hubbard S.S."/>
            <person name="Banfield J.F."/>
        </authorList>
    </citation>
    <scope>NUCLEOTIDE SEQUENCE [LARGE SCALE GENOMIC DNA]</scope>
</reference>
<dbReference type="Proteomes" id="UP000176191">
    <property type="component" value="Unassembled WGS sequence"/>
</dbReference>
<dbReference type="InterPro" id="IPR013651">
    <property type="entry name" value="ATP-grasp_RimK-type"/>
</dbReference>
<feature type="domain" description="ATP-grasp" evidence="2">
    <location>
        <begin position="139"/>
        <end position="349"/>
    </location>
</feature>
<dbReference type="GO" id="GO:0005524">
    <property type="term" value="F:ATP binding"/>
    <property type="evidence" value="ECO:0007669"/>
    <property type="project" value="UniProtKB-UniRule"/>
</dbReference>
<dbReference type="Pfam" id="PF08443">
    <property type="entry name" value="RimK"/>
    <property type="match status" value="1"/>
</dbReference>
<evidence type="ECO:0000313" key="4">
    <source>
        <dbReference type="Proteomes" id="UP000176191"/>
    </source>
</evidence>
<evidence type="ECO:0000256" key="1">
    <source>
        <dbReference type="PROSITE-ProRule" id="PRU00409"/>
    </source>
</evidence>
<dbReference type="Gene3D" id="3.30.470.20">
    <property type="entry name" value="ATP-grasp fold, B domain"/>
    <property type="match status" value="1"/>
</dbReference>
<dbReference type="PROSITE" id="PS50975">
    <property type="entry name" value="ATP_GRASP"/>
    <property type="match status" value="1"/>
</dbReference>
<organism evidence="3 4">
    <name type="scientific">Candidatus Collierbacteria bacterium RIFOXYA2_FULL_46_10</name>
    <dbReference type="NCBI Taxonomy" id="1817726"/>
    <lineage>
        <taxon>Bacteria</taxon>
        <taxon>Candidatus Collieribacteriota</taxon>
    </lineage>
</organism>
<keyword evidence="1" id="KW-0067">ATP-binding</keyword>
<evidence type="ECO:0000313" key="3">
    <source>
        <dbReference type="EMBL" id="OGD75128.1"/>
    </source>
</evidence>
<dbReference type="InterPro" id="IPR011761">
    <property type="entry name" value="ATP-grasp"/>
</dbReference>
<gene>
    <name evidence="3" type="ORF">A2228_01420</name>
</gene>
<dbReference type="PANTHER" id="PTHR21621:SF0">
    <property type="entry name" value="BETA-CITRYLGLUTAMATE SYNTHASE B-RELATED"/>
    <property type="match status" value="1"/>
</dbReference>
<dbReference type="AlphaFoldDB" id="A0A1F5F663"/>
<protein>
    <recommendedName>
        <fullName evidence="2">ATP-grasp domain-containing protein</fullName>
    </recommendedName>
</protein>
<dbReference type="PANTHER" id="PTHR21621">
    <property type="entry name" value="RIBOSOMAL PROTEIN S6 MODIFICATION PROTEIN"/>
    <property type="match status" value="1"/>
</dbReference>
<dbReference type="EMBL" id="MFAK01000015">
    <property type="protein sequence ID" value="OGD75128.1"/>
    <property type="molecule type" value="Genomic_DNA"/>
</dbReference>
<sequence>MKNIVKLDVLVVYSASVAQSASVSDSQSIHPFLINSRRSNYNLSYAYFLDTCQKNGLTAGFTTSADIVGPGQCQNYWTSDQGNWTKINGMAKSTQIFDKISPRSSLRLAERKLLLSHQSIIPFNDPTLFSTFYDKLLTYQLLAPFSIPTTAVLSARVKDITQALSQLRQLVKQHPFSTDFSSALVLKDRFGAGGNHVYKIARNFSHRIQNLMSKNPEVQFVLQPFLAFDHGYTYQNRHAPTDLRLIFHSNQLLQSYIRIAQPQDFRCNEHQGGELIYVDSSAIPASVHTIANQIVQQLNLPGSLYALDFLVSNSGHVYFVEGNTGPGLDWDITKKLNEQKSKQLIRSIVSRFTTRLTA</sequence>
<comment type="caution">
    <text evidence="3">The sequence shown here is derived from an EMBL/GenBank/DDBJ whole genome shotgun (WGS) entry which is preliminary data.</text>
</comment>
<keyword evidence="1" id="KW-0547">Nucleotide-binding</keyword>
<dbReference type="SUPFAM" id="SSF56059">
    <property type="entry name" value="Glutathione synthetase ATP-binding domain-like"/>
    <property type="match status" value="1"/>
</dbReference>